<evidence type="ECO:0000313" key="1">
    <source>
        <dbReference type="EMBL" id="QWQ35685.1"/>
    </source>
</evidence>
<dbReference type="AlphaFoldDB" id="A0A975PDD9"/>
<dbReference type="RefSeq" id="WP_207347867.1">
    <property type="nucleotide sequence ID" value="NZ_CP076456.1"/>
</dbReference>
<keyword evidence="2" id="KW-1185">Reference proteome</keyword>
<reference evidence="1" key="1">
    <citation type="submission" date="2021-06" db="EMBL/GenBank/DDBJ databases">
        <title>Novel species in genus Arthrobacter.</title>
        <authorList>
            <person name="Zhang G."/>
        </authorList>
    </citation>
    <scope>NUCLEOTIDE SEQUENCE</scope>
    <source>
        <strain evidence="1">Zg-ZUI122</strain>
    </source>
</reference>
<evidence type="ECO:0000313" key="2">
    <source>
        <dbReference type="Proteomes" id="UP000680588"/>
    </source>
</evidence>
<dbReference type="Proteomes" id="UP000680588">
    <property type="component" value="Chromosome"/>
</dbReference>
<organism evidence="1 2">
    <name type="scientific">Arthrobacter sunyaminii</name>
    <dbReference type="NCBI Taxonomy" id="2816859"/>
    <lineage>
        <taxon>Bacteria</taxon>
        <taxon>Bacillati</taxon>
        <taxon>Actinomycetota</taxon>
        <taxon>Actinomycetes</taxon>
        <taxon>Micrococcales</taxon>
        <taxon>Micrococcaceae</taxon>
        <taxon>Arthrobacter</taxon>
    </lineage>
</organism>
<dbReference type="KEGG" id="asun:KG104_14615"/>
<accession>A0A975PDD9</accession>
<proteinExistence type="predicted"/>
<sequence>MDKFTVEEILRTFFTLSAEGKQTATAARYARVLAQLRLYLETDGWIYLTPDRAVLLDLERSFNPEHAFARIFDAEDLLYTLHGFLDPRWLLPGLQDRRTQVSLTSRLVQWLCSRALVDPSWHGGQVREVLAAAQIMRRNRGGAA</sequence>
<dbReference type="EMBL" id="CP076456">
    <property type="protein sequence ID" value="QWQ35685.1"/>
    <property type="molecule type" value="Genomic_DNA"/>
</dbReference>
<protein>
    <submittedName>
        <fullName evidence="1">Uncharacterized protein</fullName>
    </submittedName>
</protein>
<name>A0A975PDD9_9MICC</name>
<gene>
    <name evidence="1" type="ORF">KG104_14615</name>
</gene>